<dbReference type="RefSeq" id="XP_033587607.1">
    <property type="nucleotide sequence ID" value="XM_033729911.1"/>
</dbReference>
<feature type="compositionally biased region" description="Polar residues" evidence="1">
    <location>
        <begin position="70"/>
        <end position="79"/>
    </location>
</feature>
<protein>
    <submittedName>
        <fullName evidence="2">Uncharacterized protein</fullName>
    </submittedName>
</protein>
<dbReference type="GeneID" id="54470913"/>
<proteinExistence type="predicted"/>
<evidence type="ECO:0000256" key="1">
    <source>
        <dbReference type="SAM" id="MobiDB-lite"/>
    </source>
</evidence>
<feature type="region of interest" description="Disordered" evidence="1">
    <location>
        <begin position="214"/>
        <end position="233"/>
    </location>
</feature>
<accession>A0A6A6PP45</accession>
<feature type="compositionally biased region" description="Pro residues" evidence="1">
    <location>
        <begin position="93"/>
        <end position="102"/>
    </location>
</feature>
<feature type="region of interest" description="Disordered" evidence="1">
    <location>
        <begin position="57"/>
        <end position="126"/>
    </location>
</feature>
<name>A0A6A6PP45_9PEZI</name>
<keyword evidence="3" id="KW-1185">Reference proteome</keyword>
<reference evidence="2" key="1">
    <citation type="journal article" date="2020" name="Stud. Mycol.">
        <title>101 Dothideomycetes genomes: a test case for predicting lifestyles and emergence of pathogens.</title>
        <authorList>
            <person name="Haridas S."/>
            <person name="Albert R."/>
            <person name="Binder M."/>
            <person name="Bloem J."/>
            <person name="Labutti K."/>
            <person name="Salamov A."/>
            <person name="Andreopoulos B."/>
            <person name="Baker S."/>
            <person name="Barry K."/>
            <person name="Bills G."/>
            <person name="Bluhm B."/>
            <person name="Cannon C."/>
            <person name="Castanera R."/>
            <person name="Culley D."/>
            <person name="Daum C."/>
            <person name="Ezra D."/>
            <person name="Gonzalez J."/>
            <person name="Henrissat B."/>
            <person name="Kuo A."/>
            <person name="Liang C."/>
            <person name="Lipzen A."/>
            <person name="Lutzoni F."/>
            <person name="Magnuson J."/>
            <person name="Mondo S."/>
            <person name="Nolan M."/>
            <person name="Ohm R."/>
            <person name="Pangilinan J."/>
            <person name="Park H.-J."/>
            <person name="Ramirez L."/>
            <person name="Alfaro M."/>
            <person name="Sun H."/>
            <person name="Tritt A."/>
            <person name="Yoshinaga Y."/>
            <person name="Zwiers L.-H."/>
            <person name="Turgeon B."/>
            <person name="Goodwin S."/>
            <person name="Spatafora J."/>
            <person name="Crous P."/>
            <person name="Grigoriev I."/>
        </authorList>
    </citation>
    <scope>NUCLEOTIDE SEQUENCE</scope>
    <source>
        <strain evidence="2">CBS 113389</strain>
    </source>
</reference>
<dbReference type="AlphaFoldDB" id="A0A6A6PP45"/>
<gene>
    <name evidence="2" type="ORF">BDY17DRAFT_181455</name>
</gene>
<dbReference type="EMBL" id="MU001638">
    <property type="protein sequence ID" value="KAF2481037.1"/>
    <property type="molecule type" value="Genomic_DNA"/>
</dbReference>
<feature type="compositionally biased region" description="Polar residues" evidence="1">
    <location>
        <begin position="106"/>
        <end position="119"/>
    </location>
</feature>
<evidence type="ECO:0000313" key="3">
    <source>
        <dbReference type="Proteomes" id="UP000799767"/>
    </source>
</evidence>
<organism evidence="2 3">
    <name type="scientific">Neohortaea acidophila</name>
    <dbReference type="NCBI Taxonomy" id="245834"/>
    <lineage>
        <taxon>Eukaryota</taxon>
        <taxon>Fungi</taxon>
        <taxon>Dikarya</taxon>
        <taxon>Ascomycota</taxon>
        <taxon>Pezizomycotina</taxon>
        <taxon>Dothideomycetes</taxon>
        <taxon>Dothideomycetidae</taxon>
        <taxon>Mycosphaerellales</taxon>
        <taxon>Teratosphaeriaceae</taxon>
        <taxon>Neohortaea</taxon>
    </lineage>
</organism>
<dbReference type="Proteomes" id="UP000799767">
    <property type="component" value="Unassembled WGS sequence"/>
</dbReference>
<evidence type="ECO:0000313" key="2">
    <source>
        <dbReference type="EMBL" id="KAF2481037.1"/>
    </source>
</evidence>
<sequence length="233" mass="24789">MRLPFEQFGIVILYCKNDTIVVGIKLHFVCETLNCLSNQCHCGVHVTSCHVGVVSLPSAPSSPSGRRTLFPTSVQSANDTPRLLARTHTTPTNNPPSLPPLPSTNRLDGSTRGNHQPPSRTHLPLNRACDAVSKRVSGSPSSISPCLPLSSCPSPSSSSSSLLPSSIPPSISSPLGCPPHCALTRRSFWIVHTDQLACFLKLTALRWTSSSAAAANNPNTHHLESPPLTIVTP</sequence>